<evidence type="ECO:0000313" key="5">
    <source>
        <dbReference type="EMBL" id="AJQ94806.1"/>
    </source>
</evidence>
<dbReference type="InterPro" id="IPR011963">
    <property type="entry name" value="DHB_AMP_lig"/>
</dbReference>
<dbReference type="GO" id="GO:0019290">
    <property type="term" value="P:siderophore biosynthetic process"/>
    <property type="evidence" value="ECO:0007669"/>
    <property type="project" value="InterPro"/>
</dbReference>
<accession>A0A0C5VKK1</accession>
<dbReference type="Gene3D" id="3.40.50.12780">
    <property type="entry name" value="N-terminal domain of ligase-like"/>
    <property type="match status" value="1"/>
</dbReference>
<dbReference type="InterPro" id="IPR025110">
    <property type="entry name" value="AMP-bd_C"/>
</dbReference>
<sequence>MPIAFTPWPDEFAQRYRDKGYWNDQPLTDILNHGHDDHTAIISADKRYTYSELRYYSQRLARQLLKRGVRHGDTAIIQLPNEADFYVAYFAALYAGIVPVNALFSHNRHELLAYAQQLQPRLLIASSQHPLFTNTTFIQELAAATPDLSTVIIDGGADFAEDLQTLLHEDYTTSEPLPQPTAADQVAFFQLSGGSTGTPKLIPRTHNDYYYSIRRSVELCGVTAATVYLCALPAGHNYPMSSPGALGIFFAGGTVVMAASPDASNCFDLIQQHQVNMTALVPPAVALWLLAAPEHRDQLNSLKLLQVGGAKLSETLARRIPAELGCQLQQVLGMAEGLVNYTRLNDPDELVYSTQGCPMSADDEVRIVDQYGQPVADGEIGELTTRGPYTIRGYYNAPEHNARVFDADGFYHSGDLVRRNDRGYLQVVGRDKDQINRGGEKIAAEEVENLLLKHTAITHVALVAMADDNMGEKSCAFIVLQNGQEVPKPIVLRKYLRGQGIAEYKLPDHFEFIDQLPLTHVGKPDKVRLRAMIEAKQQQPRRDTKAIPEAQQ</sequence>
<keyword evidence="2" id="KW-0436">Ligase</keyword>
<dbReference type="SUPFAM" id="SSF56801">
    <property type="entry name" value="Acetyl-CoA synthetase-like"/>
    <property type="match status" value="1"/>
</dbReference>
<dbReference type="AlphaFoldDB" id="A0A0C5VKK1"/>
<dbReference type="Pfam" id="PF13193">
    <property type="entry name" value="AMP-binding_C"/>
    <property type="match status" value="1"/>
</dbReference>
<dbReference type="Proteomes" id="UP000032266">
    <property type="component" value="Chromosome"/>
</dbReference>
<dbReference type="InterPro" id="IPR000873">
    <property type="entry name" value="AMP-dep_synth/lig_dom"/>
</dbReference>
<evidence type="ECO:0000256" key="2">
    <source>
        <dbReference type="ARBA" id="ARBA00022598"/>
    </source>
</evidence>
<dbReference type="InterPro" id="IPR050237">
    <property type="entry name" value="ATP-dep_AMP-bd_enzyme"/>
</dbReference>
<organism evidence="5 6">
    <name type="scientific">Gynuella sunshinyii YC6258</name>
    <dbReference type="NCBI Taxonomy" id="1445510"/>
    <lineage>
        <taxon>Bacteria</taxon>
        <taxon>Pseudomonadati</taxon>
        <taxon>Pseudomonadota</taxon>
        <taxon>Gammaproteobacteria</taxon>
        <taxon>Oceanospirillales</taxon>
        <taxon>Saccharospirillaceae</taxon>
        <taxon>Gynuella</taxon>
    </lineage>
</organism>
<feature type="domain" description="AMP-dependent synthetase/ligase" evidence="3">
    <location>
        <begin position="34"/>
        <end position="395"/>
    </location>
</feature>
<dbReference type="Pfam" id="PF00501">
    <property type="entry name" value="AMP-binding"/>
    <property type="match status" value="1"/>
</dbReference>
<dbReference type="NCBIfam" id="NF008192">
    <property type="entry name" value="PRK10946.1"/>
    <property type="match status" value="1"/>
</dbReference>
<dbReference type="HOGENOM" id="CLU_000022_59_7_6"/>
<dbReference type="STRING" id="1445510.YC6258_02768"/>
<dbReference type="InterPro" id="IPR020845">
    <property type="entry name" value="AMP-binding_CS"/>
</dbReference>
<gene>
    <name evidence="5" type="ORF">YC6258_02768</name>
</gene>
<dbReference type="OrthoDB" id="9803968at2"/>
<comment type="pathway">
    <text evidence="1">Siderophore biosynthesis.</text>
</comment>
<keyword evidence="5" id="KW-0548">Nucleotidyltransferase</keyword>
<dbReference type="NCBIfam" id="TIGR02275">
    <property type="entry name" value="DHB_AMP_lig"/>
    <property type="match status" value="1"/>
</dbReference>
<dbReference type="PROSITE" id="PS00455">
    <property type="entry name" value="AMP_BINDING"/>
    <property type="match status" value="1"/>
</dbReference>
<dbReference type="KEGG" id="gsn:YC6258_02768"/>
<evidence type="ECO:0000313" key="6">
    <source>
        <dbReference type="Proteomes" id="UP000032266"/>
    </source>
</evidence>
<dbReference type="GO" id="GO:0008668">
    <property type="term" value="F:2,3-dihydroxybenzoate--[aryl-carrier protein] ligase"/>
    <property type="evidence" value="ECO:0007669"/>
    <property type="project" value="InterPro"/>
</dbReference>
<evidence type="ECO:0000259" key="3">
    <source>
        <dbReference type="Pfam" id="PF00501"/>
    </source>
</evidence>
<dbReference type="EMBL" id="CP007142">
    <property type="protein sequence ID" value="AJQ94806.1"/>
    <property type="molecule type" value="Genomic_DNA"/>
</dbReference>
<dbReference type="Gene3D" id="3.30.300.30">
    <property type="match status" value="1"/>
</dbReference>
<feature type="domain" description="AMP-binding enzyme C-terminal" evidence="4">
    <location>
        <begin position="446"/>
        <end position="523"/>
    </location>
</feature>
<dbReference type="EC" id="2.7.7.58" evidence="5"/>
<dbReference type="PANTHER" id="PTHR43767:SF10">
    <property type="entry name" value="SURFACTIN SYNTHASE SUBUNIT 1"/>
    <property type="match status" value="1"/>
</dbReference>
<dbReference type="InterPro" id="IPR042099">
    <property type="entry name" value="ANL_N_sf"/>
</dbReference>
<reference evidence="5 6" key="1">
    <citation type="submission" date="2014-01" db="EMBL/GenBank/DDBJ databases">
        <title>Full genme sequencing of cellulolytic bacterium Gynuella sunshinyii YC6258T gen. nov., sp. nov.</title>
        <authorList>
            <person name="Khan H."/>
            <person name="Chung E.J."/>
            <person name="Chung Y.R."/>
        </authorList>
    </citation>
    <scope>NUCLEOTIDE SEQUENCE [LARGE SCALE GENOMIC DNA]</scope>
    <source>
        <strain evidence="5 6">YC6258</strain>
    </source>
</reference>
<keyword evidence="6" id="KW-1185">Reference proteome</keyword>
<dbReference type="InterPro" id="IPR045851">
    <property type="entry name" value="AMP-bd_C_sf"/>
</dbReference>
<dbReference type="FunFam" id="2.30.38.10:FF:000003">
    <property type="entry name" value="Vibriobactin-specific 2,3-dihydroxybenzoate-AMP ligase"/>
    <property type="match status" value="1"/>
</dbReference>
<evidence type="ECO:0000256" key="1">
    <source>
        <dbReference type="ARBA" id="ARBA00004924"/>
    </source>
</evidence>
<keyword evidence="5" id="KW-0808">Transferase</keyword>
<evidence type="ECO:0000259" key="4">
    <source>
        <dbReference type="Pfam" id="PF13193"/>
    </source>
</evidence>
<protein>
    <submittedName>
        <fullName evidence="5">Peptide arylation enzyme</fullName>
        <ecNumber evidence="5">2.7.7.58</ecNumber>
    </submittedName>
</protein>
<proteinExistence type="predicted"/>
<dbReference type="GO" id="GO:0016779">
    <property type="term" value="F:nucleotidyltransferase activity"/>
    <property type="evidence" value="ECO:0007669"/>
    <property type="project" value="UniProtKB-KW"/>
</dbReference>
<name>A0A0C5VKK1_9GAMM</name>
<dbReference type="CDD" id="cd05920">
    <property type="entry name" value="23DHB-AMP_lg"/>
    <property type="match status" value="1"/>
</dbReference>
<dbReference type="RefSeq" id="WP_044617260.1">
    <property type="nucleotide sequence ID" value="NZ_CP007142.1"/>
</dbReference>
<dbReference type="PANTHER" id="PTHR43767">
    <property type="entry name" value="LONG-CHAIN-FATTY-ACID--COA LIGASE"/>
    <property type="match status" value="1"/>
</dbReference>
<dbReference type="PATRIC" id="fig|1445510.3.peg.2725"/>